<dbReference type="SMART" id="SM00886">
    <property type="entry name" value="Dabb"/>
    <property type="match status" value="1"/>
</dbReference>
<dbReference type="SUPFAM" id="SSF54909">
    <property type="entry name" value="Dimeric alpha+beta barrel"/>
    <property type="match status" value="1"/>
</dbReference>
<dbReference type="PANTHER" id="PTHR33178:SF10">
    <property type="entry name" value="STRESS-RESPONSE A_B BARREL DOMAIN-CONTAINING PROTEIN"/>
    <property type="match status" value="1"/>
</dbReference>
<gene>
    <name evidence="3" type="ORF">HQN87_00075</name>
</gene>
<name>A0ABX2DGJ2_9BACL</name>
<reference evidence="3 4" key="1">
    <citation type="submission" date="2020-05" db="EMBL/GenBank/DDBJ databases">
        <title>Paenibacillus glebae, sp. nov., Paenibacillus humi sp. nov., Paenibacillus pedi sp. nov., Paenibacillus terrestris sp. nov. and Paenibacillus terricola sp. nov., isolated from a forest top soil sample.</title>
        <authorList>
            <person name="Qi S."/>
            <person name="Carlier A."/>
            <person name="Cnockaert M."/>
            <person name="Vandamme P."/>
        </authorList>
    </citation>
    <scope>NUCLEOTIDE SEQUENCE [LARGE SCALE GENOMIC DNA]</scope>
    <source>
        <strain evidence="3 4">LMG 29502</strain>
    </source>
</reference>
<proteinExistence type="predicted"/>
<evidence type="ECO:0000259" key="2">
    <source>
        <dbReference type="PROSITE" id="PS51502"/>
    </source>
</evidence>
<evidence type="ECO:0000313" key="4">
    <source>
        <dbReference type="Proteomes" id="UP000711047"/>
    </source>
</evidence>
<dbReference type="Proteomes" id="UP000711047">
    <property type="component" value="Unassembled WGS sequence"/>
</dbReference>
<dbReference type="InterPro" id="IPR011008">
    <property type="entry name" value="Dimeric_a/b-barrel"/>
</dbReference>
<protein>
    <submittedName>
        <fullName evidence="3">Dabb family protein</fullName>
    </submittedName>
</protein>
<dbReference type="Pfam" id="PF07876">
    <property type="entry name" value="Dabb"/>
    <property type="match status" value="1"/>
</dbReference>
<comment type="subunit">
    <text evidence="1">Homodimer.</text>
</comment>
<dbReference type="PROSITE" id="PS51502">
    <property type="entry name" value="S_R_A_B_BARREL"/>
    <property type="match status" value="1"/>
</dbReference>
<dbReference type="EMBL" id="JABMKX010000001">
    <property type="protein sequence ID" value="NQX43710.1"/>
    <property type="molecule type" value="Genomic_DNA"/>
</dbReference>
<comment type="caution">
    <text evidence="3">The sequence shown here is derived from an EMBL/GenBank/DDBJ whole genome shotgun (WGS) entry which is preliminary data.</text>
</comment>
<dbReference type="Gene3D" id="3.30.70.100">
    <property type="match status" value="1"/>
</dbReference>
<feature type="domain" description="Stress-response A/B barrel" evidence="2">
    <location>
        <begin position="4"/>
        <end position="99"/>
    </location>
</feature>
<keyword evidence="4" id="KW-1185">Reference proteome</keyword>
<evidence type="ECO:0000313" key="3">
    <source>
        <dbReference type="EMBL" id="NQX43710.1"/>
    </source>
</evidence>
<organism evidence="3 4">
    <name type="scientific">Paenibacillus tritici</name>
    <dbReference type="NCBI Taxonomy" id="1873425"/>
    <lineage>
        <taxon>Bacteria</taxon>
        <taxon>Bacillati</taxon>
        <taxon>Bacillota</taxon>
        <taxon>Bacilli</taxon>
        <taxon>Bacillales</taxon>
        <taxon>Paenibacillaceae</taxon>
        <taxon>Paenibacillus</taxon>
    </lineage>
</organism>
<accession>A0ABX2DGJ2</accession>
<dbReference type="PANTHER" id="PTHR33178">
    <property type="match status" value="1"/>
</dbReference>
<sequence>MYMYEHLVVFRFNDQYEPSREEGLLSTLRALKGQIPGIADLTAGVNVTEETENIHGYTLGLRVTFEDQEALRQYGPHPAHQRFVSMLEGIIENVVVVDYPILP</sequence>
<dbReference type="InterPro" id="IPR013097">
    <property type="entry name" value="Dabb"/>
</dbReference>
<evidence type="ECO:0000256" key="1">
    <source>
        <dbReference type="ARBA" id="ARBA00011738"/>
    </source>
</evidence>
<dbReference type="InterPro" id="IPR044662">
    <property type="entry name" value="HS1/DABB1-like"/>
</dbReference>